<dbReference type="CDD" id="cd00475">
    <property type="entry name" value="Cis_IPPS"/>
    <property type="match status" value="1"/>
</dbReference>
<dbReference type="PROSITE" id="PS01066">
    <property type="entry name" value="UPP_SYNTHASE"/>
    <property type="match status" value="1"/>
</dbReference>
<feature type="active site" description="Proton acceptor" evidence="2">
    <location>
        <position position="66"/>
    </location>
</feature>
<evidence type="ECO:0000313" key="5">
    <source>
        <dbReference type="Proteomes" id="UP000643207"/>
    </source>
</evidence>
<dbReference type="GO" id="GO:0008834">
    <property type="term" value="F:ditrans,polycis-undecaprenyl-diphosphate synthase [(2E,6E)-farnesyl-diphosphate specific] activity"/>
    <property type="evidence" value="ECO:0007669"/>
    <property type="project" value="TreeGrafter"/>
</dbReference>
<protein>
    <recommendedName>
        <fullName evidence="2">Isoprenyl transferase</fullName>
        <ecNumber evidence="2">2.5.1.-</ecNumber>
    </recommendedName>
</protein>
<keyword evidence="2" id="KW-0460">Magnesium</keyword>
<dbReference type="Proteomes" id="UP000643207">
    <property type="component" value="Unassembled WGS sequence"/>
</dbReference>
<comment type="cofactor">
    <cofactor evidence="2">
        <name>Mg(2+)</name>
        <dbReference type="ChEBI" id="CHEBI:18420"/>
    </cofactor>
    <text evidence="2">Binds 2 magnesium ions per subunit.</text>
</comment>
<dbReference type="PANTHER" id="PTHR10291">
    <property type="entry name" value="DEHYDRODOLICHYL DIPHOSPHATE SYNTHASE FAMILY MEMBER"/>
    <property type="match status" value="1"/>
</dbReference>
<feature type="binding site" evidence="2">
    <location>
        <position position="23"/>
    </location>
    <ligand>
        <name>substrate</name>
    </ligand>
</feature>
<dbReference type="SUPFAM" id="SSF64005">
    <property type="entry name" value="Undecaprenyl diphosphate synthase"/>
    <property type="match status" value="1"/>
</dbReference>
<feature type="binding site" evidence="2">
    <location>
        <position position="35"/>
    </location>
    <ligand>
        <name>substrate</name>
    </ligand>
</feature>
<dbReference type="InterPro" id="IPR001441">
    <property type="entry name" value="UPP_synth-like"/>
</dbReference>
<feature type="active site" evidence="2">
    <location>
        <position position="18"/>
    </location>
</feature>
<keyword evidence="2" id="KW-0479">Metal-binding</keyword>
<dbReference type="GO" id="GO:0000287">
    <property type="term" value="F:magnesium ion binding"/>
    <property type="evidence" value="ECO:0007669"/>
    <property type="project" value="UniProtKB-UniRule"/>
</dbReference>
<dbReference type="EC" id="2.5.1.-" evidence="2"/>
<feature type="binding site" evidence="2">
    <location>
        <begin position="63"/>
        <end position="65"/>
    </location>
    <ligand>
        <name>substrate</name>
    </ligand>
</feature>
<accession>A0A9X0XD10</accession>
<dbReference type="Gene3D" id="3.40.1180.10">
    <property type="entry name" value="Decaprenyl diphosphate synthase-like"/>
    <property type="match status" value="1"/>
</dbReference>
<proteinExistence type="inferred from homology"/>
<comment type="caution">
    <text evidence="4">The sequence shown here is derived from an EMBL/GenBank/DDBJ whole genome shotgun (WGS) entry which is preliminary data.</text>
</comment>
<dbReference type="HAMAP" id="MF_01139">
    <property type="entry name" value="ISPT"/>
    <property type="match status" value="1"/>
</dbReference>
<dbReference type="AlphaFoldDB" id="A0A9X0XD10"/>
<gene>
    <name evidence="4" type="primary">uppS</name>
    <name evidence="4" type="ORF">JI742_07090</name>
</gene>
<dbReference type="Pfam" id="PF01255">
    <property type="entry name" value="Prenyltransf"/>
    <property type="match status" value="1"/>
</dbReference>
<keyword evidence="1 2" id="KW-0808">Transferase</keyword>
<feature type="binding site" evidence="2">
    <location>
        <position position="31"/>
    </location>
    <ligand>
        <name>substrate</name>
    </ligand>
</feature>
<feature type="binding site" evidence="2">
    <location>
        <position position="67"/>
    </location>
    <ligand>
        <name>substrate</name>
    </ligand>
</feature>
<keyword evidence="5" id="KW-1185">Reference proteome</keyword>
<dbReference type="GO" id="GO:0016094">
    <property type="term" value="P:polyprenol biosynthetic process"/>
    <property type="evidence" value="ECO:0007669"/>
    <property type="project" value="TreeGrafter"/>
</dbReference>
<evidence type="ECO:0000256" key="2">
    <source>
        <dbReference type="HAMAP-Rule" id="MF_01139"/>
    </source>
</evidence>
<name>A0A9X0XD10_9BURK</name>
<comment type="function">
    <text evidence="2">Catalyzes the condensation of isopentenyl diphosphate (IPP) with allylic pyrophosphates generating different type of terpenoids.</text>
</comment>
<feature type="binding site" evidence="2">
    <location>
        <position position="182"/>
    </location>
    <ligand>
        <name>substrate</name>
    </ligand>
</feature>
<dbReference type="PANTHER" id="PTHR10291:SF0">
    <property type="entry name" value="DEHYDRODOLICHYL DIPHOSPHATE SYNTHASE 2"/>
    <property type="match status" value="1"/>
</dbReference>
<dbReference type="NCBIfam" id="TIGR00055">
    <property type="entry name" value="uppS"/>
    <property type="match status" value="1"/>
</dbReference>
<dbReference type="InterPro" id="IPR036424">
    <property type="entry name" value="UPP_synth-like_sf"/>
</dbReference>
<dbReference type="EMBL" id="JAERRA010000001">
    <property type="protein sequence ID" value="MBL0719650.1"/>
    <property type="molecule type" value="Genomic_DNA"/>
</dbReference>
<reference evidence="4 5" key="1">
    <citation type="submission" date="2021-01" db="EMBL/GenBank/DDBJ databases">
        <title>Piscinibacter sp. Jin2 Genome sequencing and assembly.</title>
        <authorList>
            <person name="Kim I."/>
        </authorList>
    </citation>
    <scope>NUCLEOTIDE SEQUENCE [LARGE SCALE GENOMIC DNA]</scope>
    <source>
        <strain evidence="4 5">Jin2</strain>
    </source>
</reference>
<feature type="binding site" evidence="2">
    <location>
        <position position="18"/>
    </location>
    <ligand>
        <name>Mg(2+)</name>
        <dbReference type="ChEBI" id="CHEBI:18420"/>
    </ligand>
</feature>
<comment type="similarity">
    <text evidence="2">Belongs to the UPP synthase family.</text>
</comment>
<evidence type="ECO:0000256" key="1">
    <source>
        <dbReference type="ARBA" id="ARBA00022679"/>
    </source>
</evidence>
<dbReference type="InterPro" id="IPR018520">
    <property type="entry name" value="UPP_synth-like_CS"/>
</dbReference>
<evidence type="ECO:0000256" key="3">
    <source>
        <dbReference type="SAM" id="MobiDB-lite"/>
    </source>
</evidence>
<sequence length="259" mass="28630">MREADSPSIPRHVAIVMDGNGRWARKRLMPRVFGHKAGVDALVRTVRACADRGVRHLTVFAFSSENWKRPEDEVSGLMALMMNAVAKHMSALREEGVRVRIVGDRSGISAGVIASWDAIEAATAHNQRIELYVAFNYGGRWDIVQACRRLIAEGVDPATIDEASLARRLVMHEAPDPDLFIRTGGELRLSNFLLWQSAYAELHFSDCLWPDFDAEELDRALQAYARRERRFGRVTTLAAGGPAGDAPDPAGLPASALLR</sequence>
<feature type="binding site" evidence="2">
    <location>
        <begin position="19"/>
        <end position="22"/>
    </location>
    <ligand>
        <name>substrate</name>
    </ligand>
</feature>
<organism evidence="4 5">
    <name type="scientific">Aquariibacter lacus</name>
    <dbReference type="NCBI Taxonomy" id="2801332"/>
    <lineage>
        <taxon>Bacteria</taxon>
        <taxon>Pseudomonadati</taxon>
        <taxon>Pseudomonadota</taxon>
        <taxon>Betaproteobacteria</taxon>
        <taxon>Burkholderiales</taxon>
        <taxon>Sphaerotilaceae</taxon>
        <taxon>Aquariibacter</taxon>
    </lineage>
</organism>
<dbReference type="FunFam" id="3.40.1180.10:FF:000001">
    <property type="entry name" value="(2E,6E)-farnesyl-diphosphate-specific ditrans,polycis-undecaprenyl-diphosphate synthase"/>
    <property type="match status" value="1"/>
</dbReference>
<feature type="binding site" evidence="2">
    <location>
        <begin position="188"/>
        <end position="190"/>
    </location>
    <ligand>
        <name>substrate</name>
    </ligand>
</feature>
<evidence type="ECO:0000313" key="4">
    <source>
        <dbReference type="EMBL" id="MBL0719650.1"/>
    </source>
</evidence>
<feature type="binding site" evidence="2">
    <location>
        <position position="69"/>
    </location>
    <ligand>
        <name>substrate</name>
    </ligand>
</feature>
<feature type="region of interest" description="Disordered" evidence="3">
    <location>
        <begin position="237"/>
        <end position="259"/>
    </location>
</feature>
<dbReference type="GO" id="GO:0005829">
    <property type="term" value="C:cytosol"/>
    <property type="evidence" value="ECO:0007669"/>
    <property type="project" value="TreeGrafter"/>
</dbReference>
<comment type="subunit">
    <text evidence="2">Homodimer.</text>
</comment>
<feature type="binding site" evidence="2">
    <location>
        <position position="201"/>
    </location>
    <ligand>
        <name>Mg(2+)</name>
        <dbReference type="ChEBI" id="CHEBI:18420"/>
    </ligand>
</feature>